<evidence type="ECO:0000256" key="1">
    <source>
        <dbReference type="SAM" id="MobiDB-lite"/>
    </source>
</evidence>
<organism evidence="2">
    <name type="scientific">Oryza brachyantha</name>
    <name type="common">malo sina</name>
    <dbReference type="NCBI Taxonomy" id="4533"/>
    <lineage>
        <taxon>Eukaryota</taxon>
        <taxon>Viridiplantae</taxon>
        <taxon>Streptophyta</taxon>
        <taxon>Embryophyta</taxon>
        <taxon>Tracheophyta</taxon>
        <taxon>Spermatophyta</taxon>
        <taxon>Magnoliopsida</taxon>
        <taxon>Liliopsida</taxon>
        <taxon>Poales</taxon>
        <taxon>Poaceae</taxon>
        <taxon>BOP clade</taxon>
        <taxon>Oryzoideae</taxon>
        <taxon>Oryzeae</taxon>
        <taxon>Oryzinae</taxon>
        <taxon>Oryza</taxon>
    </lineage>
</organism>
<reference evidence="2" key="1">
    <citation type="journal article" date="2013" name="Nat. Commun.">
        <title>Whole-genome sequencing of Oryza brachyantha reveals mechanisms underlying Oryza genome evolution.</title>
        <authorList>
            <person name="Chen J."/>
            <person name="Huang Q."/>
            <person name="Gao D."/>
            <person name="Wang J."/>
            <person name="Lang Y."/>
            <person name="Liu T."/>
            <person name="Li B."/>
            <person name="Bai Z."/>
            <person name="Luis Goicoechea J."/>
            <person name="Liang C."/>
            <person name="Chen C."/>
            <person name="Zhang W."/>
            <person name="Sun S."/>
            <person name="Liao Y."/>
            <person name="Zhang X."/>
            <person name="Yang L."/>
            <person name="Song C."/>
            <person name="Wang M."/>
            <person name="Shi J."/>
            <person name="Liu G."/>
            <person name="Liu J."/>
            <person name="Zhou H."/>
            <person name="Zhou W."/>
            <person name="Yu Q."/>
            <person name="An N."/>
            <person name="Chen Y."/>
            <person name="Cai Q."/>
            <person name="Wang B."/>
            <person name="Liu B."/>
            <person name="Min J."/>
            <person name="Huang Y."/>
            <person name="Wu H."/>
            <person name="Li Z."/>
            <person name="Zhang Y."/>
            <person name="Yin Y."/>
            <person name="Song W."/>
            <person name="Jiang J."/>
            <person name="Jackson S.A."/>
            <person name="Wing R.A."/>
            <person name="Wang J."/>
            <person name="Chen M."/>
        </authorList>
    </citation>
    <scope>NUCLEOTIDE SEQUENCE [LARGE SCALE GENOMIC DNA]</scope>
    <source>
        <strain evidence="2">cv. IRGC 101232</strain>
    </source>
</reference>
<dbReference type="Gramene" id="OB09G13900.1">
    <property type="protein sequence ID" value="OB09G13900.1"/>
    <property type="gene ID" value="OB09G13900"/>
</dbReference>
<keyword evidence="3" id="KW-1185">Reference proteome</keyword>
<evidence type="ECO:0000313" key="2">
    <source>
        <dbReference type="EnsemblPlants" id="OB09G13900.1"/>
    </source>
</evidence>
<feature type="region of interest" description="Disordered" evidence="1">
    <location>
        <begin position="1"/>
        <end position="21"/>
    </location>
</feature>
<proteinExistence type="predicted"/>
<accession>J3MWL1</accession>
<protein>
    <submittedName>
        <fullName evidence="2">Uncharacterized protein</fullName>
    </submittedName>
</protein>
<feature type="compositionally biased region" description="Polar residues" evidence="1">
    <location>
        <begin position="1"/>
        <end position="11"/>
    </location>
</feature>
<dbReference type="Proteomes" id="UP000006038">
    <property type="component" value="Chromosome 9"/>
</dbReference>
<dbReference type="AlphaFoldDB" id="J3MWL1"/>
<evidence type="ECO:0000313" key="3">
    <source>
        <dbReference type="Proteomes" id="UP000006038"/>
    </source>
</evidence>
<dbReference type="EnsemblPlants" id="OB09G13900.1">
    <property type="protein sequence ID" value="OB09G13900.1"/>
    <property type="gene ID" value="OB09G13900"/>
</dbReference>
<reference evidence="2" key="2">
    <citation type="submission" date="2013-04" db="UniProtKB">
        <authorList>
            <consortium name="EnsemblPlants"/>
        </authorList>
    </citation>
    <scope>IDENTIFICATION</scope>
</reference>
<sequence>MASTSGEQHSGSPMAAGADPPVHRDAKLMMANGRGECQMLKDLVNKEDPAMMMVVMAASNSGPSAAATASPPVVAAMHPLLLASACSGDWKAINFLLNRAEAQADPVLVRVCVTNVSQVAISVLENGDLRSISVNGGVIVTRLREELRSGRSRMPGDDIEYELAHGGATPCGMES</sequence>
<name>J3MWL1_ORYBR</name>
<dbReference type="HOGENOM" id="CLU_1534877_0_0_1"/>